<evidence type="ECO:0000259" key="20">
    <source>
        <dbReference type="Pfam" id="PF01035"/>
    </source>
</evidence>
<dbReference type="GO" id="GO:0046872">
    <property type="term" value="F:metal ion binding"/>
    <property type="evidence" value="ECO:0007669"/>
    <property type="project" value="UniProtKB-KW"/>
</dbReference>
<keyword evidence="8" id="KW-0597">Phosphoprotein</keyword>
<evidence type="ECO:0000313" key="21">
    <source>
        <dbReference type="EMBL" id="KAK7075673.1"/>
    </source>
</evidence>
<dbReference type="Proteomes" id="UP001381693">
    <property type="component" value="Unassembled WGS sequence"/>
</dbReference>
<dbReference type="Gene3D" id="3.30.160.70">
    <property type="entry name" value="Methylated DNA-protein cysteine methyltransferase domain"/>
    <property type="match status" value="1"/>
</dbReference>
<keyword evidence="12" id="KW-0227">DNA damage</keyword>
<keyword evidence="10" id="KW-0808">Transferase</keyword>
<dbReference type="CDD" id="cd06445">
    <property type="entry name" value="ATase"/>
    <property type="match status" value="1"/>
</dbReference>
<evidence type="ECO:0000256" key="5">
    <source>
        <dbReference type="ARBA" id="ARBA00008711"/>
    </source>
</evidence>
<evidence type="ECO:0000256" key="14">
    <source>
        <dbReference type="ARBA" id="ARBA00023125"/>
    </source>
</evidence>
<dbReference type="PANTHER" id="PTHR46460">
    <property type="entry name" value="METHYLATED-DNA--PROTEIN-CYSTEINE METHYLTRANSFERASE"/>
    <property type="match status" value="1"/>
</dbReference>
<evidence type="ECO:0000256" key="6">
    <source>
        <dbReference type="ARBA" id="ARBA00011918"/>
    </source>
</evidence>
<keyword evidence="14" id="KW-0238">DNA-binding</keyword>
<gene>
    <name evidence="21" type="ORF">SK128_026731</name>
</gene>
<evidence type="ECO:0000256" key="7">
    <source>
        <dbReference type="ARBA" id="ARBA00015377"/>
    </source>
</evidence>
<keyword evidence="11" id="KW-0479">Metal-binding</keyword>
<dbReference type="InterPro" id="IPR014048">
    <property type="entry name" value="MethylDNA_cys_MeTrfase_DNA-bd"/>
</dbReference>
<organism evidence="21 22">
    <name type="scientific">Halocaridina rubra</name>
    <name type="common">Hawaiian red shrimp</name>
    <dbReference type="NCBI Taxonomy" id="373956"/>
    <lineage>
        <taxon>Eukaryota</taxon>
        <taxon>Metazoa</taxon>
        <taxon>Ecdysozoa</taxon>
        <taxon>Arthropoda</taxon>
        <taxon>Crustacea</taxon>
        <taxon>Multicrustacea</taxon>
        <taxon>Malacostraca</taxon>
        <taxon>Eumalacostraca</taxon>
        <taxon>Eucarida</taxon>
        <taxon>Decapoda</taxon>
        <taxon>Pleocyemata</taxon>
        <taxon>Caridea</taxon>
        <taxon>Atyoidea</taxon>
        <taxon>Atyidae</taxon>
        <taxon>Halocaridina</taxon>
    </lineage>
</organism>
<keyword evidence="16" id="KW-0539">Nucleus</keyword>
<comment type="subcellular location">
    <subcellularLocation>
        <location evidence="4">Nucleus</location>
    </subcellularLocation>
</comment>
<dbReference type="Pfam" id="PF01035">
    <property type="entry name" value="DNA_binding_1"/>
    <property type="match status" value="1"/>
</dbReference>
<dbReference type="InterPro" id="IPR036217">
    <property type="entry name" value="MethylDNA_cys_MeTrfase_DNAb"/>
</dbReference>
<evidence type="ECO:0000256" key="17">
    <source>
        <dbReference type="ARBA" id="ARBA00030795"/>
    </source>
</evidence>
<dbReference type="EMBL" id="JAXCGZ010010270">
    <property type="protein sequence ID" value="KAK7075673.1"/>
    <property type="molecule type" value="Genomic_DNA"/>
</dbReference>
<sequence>MATNVCKLSKFSLESCLFTSPLGLINVSACSQGLHSMGLEEDLTDANFSPKEITDVQVLGKKSQDLSEIMETCHEWLQHYFTDLKNLSRVPSPDICAFKQKELAFRVKVWKTLKETVHPGEVITYGDLAKRLNNPGAVRAVGSAMRNNPTGIIVPCHRVVRANDMGLYSGGTRQSVKVWLLRHEGIDKYTMPEP</sequence>
<dbReference type="FunFam" id="3.30.160.70:FF:000001">
    <property type="entry name" value="Methylated-DNA--protein-cysteine methyltransferase"/>
    <property type="match status" value="1"/>
</dbReference>
<evidence type="ECO:0000256" key="15">
    <source>
        <dbReference type="ARBA" id="ARBA00023204"/>
    </source>
</evidence>
<comment type="similarity">
    <text evidence="5">Belongs to the MGMT family.</text>
</comment>
<evidence type="ECO:0000256" key="16">
    <source>
        <dbReference type="ARBA" id="ARBA00023242"/>
    </source>
</evidence>
<accession>A0AAN8X801</accession>
<evidence type="ECO:0000256" key="4">
    <source>
        <dbReference type="ARBA" id="ARBA00004123"/>
    </source>
</evidence>
<dbReference type="NCBIfam" id="TIGR00589">
    <property type="entry name" value="ogt"/>
    <property type="match status" value="1"/>
</dbReference>
<evidence type="ECO:0000256" key="13">
    <source>
        <dbReference type="ARBA" id="ARBA00022833"/>
    </source>
</evidence>
<comment type="catalytic activity">
    <reaction evidence="1">
        <text>a 4-O-methyl-thymidine in DNA + L-cysteinyl-[protein] = a thymidine in DNA + S-methyl-L-cysteinyl-[protein]</text>
        <dbReference type="Rhea" id="RHEA:53428"/>
        <dbReference type="Rhea" id="RHEA-COMP:10131"/>
        <dbReference type="Rhea" id="RHEA-COMP:10132"/>
        <dbReference type="Rhea" id="RHEA-COMP:13555"/>
        <dbReference type="Rhea" id="RHEA-COMP:13556"/>
        <dbReference type="ChEBI" id="CHEBI:29950"/>
        <dbReference type="ChEBI" id="CHEBI:82612"/>
        <dbReference type="ChEBI" id="CHEBI:137386"/>
        <dbReference type="ChEBI" id="CHEBI:137387"/>
        <dbReference type="EC" id="2.1.1.63"/>
    </reaction>
</comment>
<dbReference type="FunFam" id="1.10.10.10:FF:000214">
    <property type="entry name" value="Methylated-DNA--protein-cysteine methyltransferase"/>
    <property type="match status" value="1"/>
</dbReference>
<feature type="domain" description="Methylated-DNA-[protein]-cysteine S-methyltransferase DNA binding" evidence="20">
    <location>
        <begin position="105"/>
        <end position="186"/>
    </location>
</feature>
<protein>
    <recommendedName>
        <fullName evidence="7">Methylated-DNA--protein-cysteine methyltransferase</fullName>
        <ecNumber evidence="6">2.1.1.63</ecNumber>
    </recommendedName>
    <alternativeName>
        <fullName evidence="17">6-O-methylguanine-DNA methyltransferase</fullName>
    </alternativeName>
    <alternativeName>
        <fullName evidence="18">O-6-methylguanine-DNA-alkyltransferase</fullName>
    </alternativeName>
</protein>
<keyword evidence="9" id="KW-0489">Methyltransferase</keyword>
<evidence type="ECO:0000256" key="3">
    <source>
        <dbReference type="ARBA" id="ARBA00003317"/>
    </source>
</evidence>
<evidence type="ECO:0000256" key="9">
    <source>
        <dbReference type="ARBA" id="ARBA00022603"/>
    </source>
</evidence>
<evidence type="ECO:0000313" key="22">
    <source>
        <dbReference type="Proteomes" id="UP001381693"/>
    </source>
</evidence>
<evidence type="ECO:0000256" key="19">
    <source>
        <dbReference type="ARBA" id="ARBA00049348"/>
    </source>
</evidence>
<dbReference type="PANTHER" id="PTHR46460:SF1">
    <property type="entry name" value="METHYLATED-DNA--PROTEIN-CYSTEINE METHYLTRANSFERASE"/>
    <property type="match status" value="1"/>
</dbReference>
<comment type="function">
    <text evidence="3">Involved in the cellular defense against the biological effects of O6-methylguanine (O6-MeG) and O4-methylthymine (O4-MeT) in DNA. Repairs the methylated nucleobase in DNA by stoichiometrically transferring the methyl group to a cysteine residue in the enzyme. This is a suicide reaction: the enzyme is irreversibly inactivated.</text>
</comment>
<evidence type="ECO:0000256" key="12">
    <source>
        <dbReference type="ARBA" id="ARBA00022763"/>
    </source>
</evidence>
<dbReference type="Gene3D" id="1.10.10.10">
    <property type="entry name" value="Winged helix-like DNA-binding domain superfamily/Winged helix DNA-binding domain"/>
    <property type="match status" value="1"/>
</dbReference>
<dbReference type="GO" id="GO:0003677">
    <property type="term" value="F:DNA binding"/>
    <property type="evidence" value="ECO:0007669"/>
    <property type="project" value="UniProtKB-KW"/>
</dbReference>
<proteinExistence type="inferred from homology"/>
<reference evidence="21 22" key="1">
    <citation type="submission" date="2023-11" db="EMBL/GenBank/DDBJ databases">
        <title>Halocaridina rubra genome assembly.</title>
        <authorList>
            <person name="Smith C."/>
        </authorList>
    </citation>
    <scope>NUCLEOTIDE SEQUENCE [LARGE SCALE GENOMIC DNA]</scope>
    <source>
        <strain evidence="21">EP-1</strain>
        <tissue evidence="21">Whole</tissue>
    </source>
</reference>
<evidence type="ECO:0000256" key="11">
    <source>
        <dbReference type="ARBA" id="ARBA00022723"/>
    </source>
</evidence>
<comment type="catalytic activity">
    <reaction evidence="19">
        <text>a 6-O-methyl-2'-deoxyguanosine in DNA + L-cysteinyl-[protein] = S-methyl-L-cysteinyl-[protein] + a 2'-deoxyguanosine in DNA</text>
        <dbReference type="Rhea" id="RHEA:24000"/>
        <dbReference type="Rhea" id="RHEA-COMP:10131"/>
        <dbReference type="Rhea" id="RHEA-COMP:10132"/>
        <dbReference type="Rhea" id="RHEA-COMP:11367"/>
        <dbReference type="Rhea" id="RHEA-COMP:11368"/>
        <dbReference type="ChEBI" id="CHEBI:29950"/>
        <dbReference type="ChEBI" id="CHEBI:82612"/>
        <dbReference type="ChEBI" id="CHEBI:85445"/>
        <dbReference type="ChEBI" id="CHEBI:85448"/>
        <dbReference type="EC" id="2.1.1.63"/>
    </reaction>
</comment>
<evidence type="ECO:0000256" key="8">
    <source>
        <dbReference type="ARBA" id="ARBA00022553"/>
    </source>
</evidence>
<dbReference type="GO" id="GO:0006281">
    <property type="term" value="P:DNA repair"/>
    <property type="evidence" value="ECO:0007669"/>
    <property type="project" value="UniProtKB-KW"/>
</dbReference>
<comment type="cofactor">
    <cofactor evidence="2">
        <name>Zn(2+)</name>
        <dbReference type="ChEBI" id="CHEBI:29105"/>
    </cofactor>
</comment>
<dbReference type="InterPro" id="IPR001497">
    <property type="entry name" value="MethylDNA_cys_MeTrfase_AS"/>
</dbReference>
<dbReference type="SUPFAM" id="SSF53155">
    <property type="entry name" value="Methylated DNA-protein cysteine methyltransferase domain"/>
    <property type="match status" value="1"/>
</dbReference>
<evidence type="ECO:0000256" key="10">
    <source>
        <dbReference type="ARBA" id="ARBA00022679"/>
    </source>
</evidence>
<dbReference type="GO" id="GO:0032259">
    <property type="term" value="P:methylation"/>
    <property type="evidence" value="ECO:0007669"/>
    <property type="project" value="UniProtKB-KW"/>
</dbReference>
<dbReference type="GO" id="GO:0003908">
    <property type="term" value="F:methylated-DNA-[protein]-cysteine S-methyltransferase activity"/>
    <property type="evidence" value="ECO:0007669"/>
    <property type="project" value="UniProtKB-EC"/>
</dbReference>
<dbReference type="GO" id="GO:0005654">
    <property type="term" value="C:nucleoplasm"/>
    <property type="evidence" value="ECO:0007669"/>
    <property type="project" value="TreeGrafter"/>
</dbReference>
<keyword evidence="22" id="KW-1185">Reference proteome</keyword>
<dbReference type="SUPFAM" id="SSF46767">
    <property type="entry name" value="Methylated DNA-protein cysteine methyltransferase, C-terminal domain"/>
    <property type="match status" value="1"/>
</dbReference>
<dbReference type="PROSITE" id="PS00374">
    <property type="entry name" value="MGMT"/>
    <property type="match status" value="1"/>
</dbReference>
<dbReference type="EC" id="2.1.1.63" evidence="6"/>
<evidence type="ECO:0000256" key="2">
    <source>
        <dbReference type="ARBA" id="ARBA00001947"/>
    </source>
</evidence>
<dbReference type="InterPro" id="IPR036631">
    <property type="entry name" value="MGMT_N_sf"/>
</dbReference>
<evidence type="ECO:0000256" key="1">
    <source>
        <dbReference type="ARBA" id="ARBA00001286"/>
    </source>
</evidence>
<evidence type="ECO:0000256" key="18">
    <source>
        <dbReference type="ARBA" id="ARBA00031621"/>
    </source>
</evidence>
<dbReference type="AlphaFoldDB" id="A0AAN8X801"/>
<name>A0AAN8X801_HALRR</name>
<keyword evidence="13" id="KW-0862">Zinc</keyword>
<comment type="caution">
    <text evidence="21">The sequence shown here is derived from an EMBL/GenBank/DDBJ whole genome shotgun (WGS) entry which is preliminary data.</text>
</comment>
<keyword evidence="15" id="KW-0234">DNA repair</keyword>
<dbReference type="InterPro" id="IPR036388">
    <property type="entry name" value="WH-like_DNA-bd_sf"/>
</dbReference>